<comment type="caution">
    <text evidence="2">The sequence shown here is derived from an EMBL/GenBank/DDBJ whole genome shotgun (WGS) entry which is preliminary data.</text>
</comment>
<feature type="compositionally biased region" description="Acidic residues" evidence="1">
    <location>
        <begin position="37"/>
        <end position="47"/>
    </location>
</feature>
<protein>
    <submittedName>
        <fullName evidence="2">Uncharacterized protein</fullName>
    </submittedName>
</protein>
<evidence type="ECO:0000256" key="1">
    <source>
        <dbReference type="SAM" id="MobiDB-lite"/>
    </source>
</evidence>
<evidence type="ECO:0000313" key="2">
    <source>
        <dbReference type="EMBL" id="KAJ8350665.1"/>
    </source>
</evidence>
<gene>
    <name evidence="2" type="ORF">SKAU_G00257950</name>
</gene>
<dbReference type="EMBL" id="JAINUF010000009">
    <property type="protein sequence ID" value="KAJ8350665.1"/>
    <property type="molecule type" value="Genomic_DNA"/>
</dbReference>
<reference evidence="2" key="1">
    <citation type="journal article" date="2023" name="Science">
        <title>Genome structures resolve the early diversification of teleost fishes.</title>
        <authorList>
            <person name="Parey E."/>
            <person name="Louis A."/>
            <person name="Montfort J."/>
            <person name="Bouchez O."/>
            <person name="Roques C."/>
            <person name="Iampietro C."/>
            <person name="Lluch J."/>
            <person name="Castinel A."/>
            <person name="Donnadieu C."/>
            <person name="Desvignes T."/>
            <person name="Floi Bucao C."/>
            <person name="Jouanno E."/>
            <person name="Wen M."/>
            <person name="Mejri S."/>
            <person name="Dirks R."/>
            <person name="Jansen H."/>
            <person name="Henkel C."/>
            <person name="Chen W.J."/>
            <person name="Zahm M."/>
            <person name="Cabau C."/>
            <person name="Klopp C."/>
            <person name="Thompson A.W."/>
            <person name="Robinson-Rechavi M."/>
            <person name="Braasch I."/>
            <person name="Lecointre G."/>
            <person name="Bobe J."/>
            <person name="Postlethwait J.H."/>
            <person name="Berthelot C."/>
            <person name="Roest Crollius H."/>
            <person name="Guiguen Y."/>
        </authorList>
    </citation>
    <scope>NUCLEOTIDE SEQUENCE</scope>
    <source>
        <strain evidence="2">WJC10195</strain>
    </source>
</reference>
<sequence>MFLQKGACSGPIRLAAGATAVVKAELKEAEAAGGAGDVEESREEEDSQAGGAESGDDGVLVEVEKDAQPSGVLGCLLQSANLEIYLGHMTCVSPGVKLRGLQDLRERPAQGGVTIECTCAAKKPFTRSFTLKCVGCVGVVTCAVV</sequence>
<proteinExistence type="predicted"/>
<keyword evidence="3" id="KW-1185">Reference proteome</keyword>
<evidence type="ECO:0000313" key="3">
    <source>
        <dbReference type="Proteomes" id="UP001152622"/>
    </source>
</evidence>
<feature type="region of interest" description="Disordered" evidence="1">
    <location>
        <begin position="31"/>
        <end position="59"/>
    </location>
</feature>
<name>A0A9Q1F4H6_SYNKA</name>
<accession>A0A9Q1F4H6</accession>
<dbReference type="AlphaFoldDB" id="A0A9Q1F4H6"/>
<dbReference type="Proteomes" id="UP001152622">
    <property type="component" value="Chromosome 9"/>
</dbReference>
<organism evidence="2 3">
    <name type="scientific">Synaphobranchus kaupii</name>
    <name type="common">Kaup's arrowtooth eel</name>
    <dbReference type="NCBI Taxonomy" id="118154"/>
    <lineage>
        <taxon>Eukaryota</taxon>
        <taxon>Metazoa</taxon>
        <taxon>Chordata</taxon>
        <taxon>Craniata</taxon>
        <taxon>Vertebrata</taxon>
        <taxon>Euteleostomi</taxon>
        <taxon>Actinopterygii</taxon>
        <taxon>Neopterygii</taxon>
        <taxon>Teleostei</taxon>
        <taxon>Anguilliformes</taxon>
        <taxon>Synaphobranchidae</taxon>
        <taxon>Synaphobranchus</taxon>
    </lineage>
</organism>